<reference evidence="5" key="1">
    <citation type="submission" date="2020-05" db="EMBL/GenBank/DDBJ databases">
        <authorList>
            <person name="Chiriac C."/>
            <person name="Salcher M."/>
            <person name="Ghai R."/>
            <person name="Kavagutti S V."/>
        </authorList>
    </citation>
    <scope>NUCLEOTIDE SEQUENCE</scope>
</reference>
<sequence length="361" mass="37240">MRHKSLKFTVLAGAVAMTAMLAACSSSSTPAETSAPAESSAAGGTIDVGSGKITPKNIDKIAYMVQAGKTFSYTSAQALGAADAAKELGVTVDVYYSNLDPAAELSNFNQIFTTDKYGGLLIQSVNQQLCKTIGDGAVENSMLVYVVGNPLCDQATAVGEALWSPGTIGYMGGQNGVDGISGLLNDAAKVLTGPQNVMLAMGIKGHPSTVAWEAAFAEFQKTHSDWTLANETFTDFTTPGAFKAVQDSLQGNPGVTAIFSLYVDVTAGVVKAVEAQSLGGSVKVFENGGGSKVSVELLTSGKEAGSLPVYPYSLGYEGVKVMVAALKGTQPPKFTPFDGNPDGATQGTITKDTVAAFKPQW</sequence>
<evidence type="ECO:0000259" key="4">
    <source>
        <dbReference type="Pfam" id="PF13407"/>
    </source>
</evidence>
<dbReference type="PANTHER" id="PTHR46847">
    <property type="entry name" value="D-ALLOSE-BINDING PERIPLASMIC PROTEIN-RELATED"/>
    <property type="match status" value="1"/>
</dbReference>
<evidence type="ECO:0000313" key="5">
    <source>
        <dbReference type="EMBL" id="CAB4848280.1"/>
    </source>
</evidence>
<gene>
    <name evidence="5" type="ORF">UFOPK3268_00578</name>
    <name evidence="6" type="ORF">UFOPK4150_01210</name>
</gene>
<proteinExistence type="inferred from homology"/>
<dbReference type="SUPFAM" id="SSF53822">
    <property type="entry name" value="Periplasmic binding protein-like I"/>
    <property type="match status" value="1"/>
</dbReference>
<dbReference type="AlphaFoldDB" id="A0A6J7BS26"/>
<comment type="similarity">
    <text evidence="2">Belongs to the bacterial solute-binding protein 2 family.</text>
</comment>
<dbReference type="EMBL" id="CAFBIZ010000055">
    <property type="protein sequence ID" value="CAB4848280.1"/>
    <property type="molecule type" value="Genomic_DNA"/>
</dbReference>
<protein>
    <submittedName>
        <fullName evidence="5">Unannotated protein</fullName>
    </submittedName>
</protein>
<dbReference type="PROSITE" id="PS51257">
    <property type="entry name" value="PROKAR_LIPOPROTEIN"/>
    <property type="match status" value="1"/>
</dbReference>
<dbReference type="InterPro" id="IPR028082">
    <property type="entry name" value="Peripla_BP_I"/>
</dbReference>
<keyword evidence="3" id="KW-0732">Signal</keyword>
<dbReference type="Pfam" id="PF13407">
    <property type="entry name" value="Peripla_BP_4"/>
    <property type="match status" value="1"/>
</dbReference>
<comment type="subcellular location">
    <subcellularLocation>
        <location evidence="1">Cell envelope</location>
    </subcellularLocation>
</comment>
<name>A0A6J7BS26_9ZZZZ</name>
<organism evidence="5">
    <name type="scientific">freshwater metagenome</name>
    <dbReference type="NCBI Taxonomy" id="449393"/>
    <lineage>
        <taxon>unclassified sequences</taxon>
        <taxon>metagenomes</taxon>
        <taxon>ecological metagenomes</taxon>
    </lineage>
</organism>
<evidence type="ECO:0000256" key="1">
    <source>
        <dbReference type="ARBA" id="ARBA00004196"/>
    </source>
</evidence>
<dbReference type="InterPro" id="IPR025997">
    <property type="entry name" value="SBP_2_dom"/>
</dbReference>
<feature type="domain" description="Periplasmic binding protein" evidence="4">
    <location>
        <begin position="64"/>
        <end position="329"/>
    </location>
</feature>
<evidence type="ECO:0000313" key="6">
    <source>
        <dbReference type="EMBL" id="CAB5033020.1"/>
    </source>
</evidence>
<dbReference type="PANTHER" id="PTHR46847:SF1">
    <property type="entry name" value="D-ALLOSE-BINDING PERIPLASMIC PROTEIN-RELATED"/>
    <property type="match status" value="1"/>
</dbReference>
<dbReference type="EMBL" id="CAFBPU010000022">
    <property type="protein sequence ID" value="CAB5033020.1"/>
    <property type="molecule type" value="Genomic_DNA"/>
</dbReference>
<evidence type="ECO:0000256" key="3">
    <source>
        <dbReference type="ARBA" id="ARBA00022729"/>
    </source>
</evidence>
<dbReference type="Gene3D" id="3.40.50.2300">
    <property type="match status" value="2"/>
</dbReference>
<dbReference type="GO" id="GO:0030246">
    <property type="term" value="F:carbohydrate binding"/>
    <property type="evidence" value="ECO:0007669"/>
    <property type="project" value="UniProtKB-ARBA"/>
</dbReference>
<evidence type="ECO:0000256" key="2">
    <source>
        <dbReference type="ARBA" id="ARBA00007639"/>
    </source>
</evidence>
<accession>A0A6J7BS26</accession>
<dbReference type="GO" id="GO:0030313">
    <property type="term" value="C:cell envelope"/>
    <property type="evidence" value="ECO:0007669"/>
    <property type="project" value="UniProtKB-SubCell"/>
</dbReference>